<sequence>MARFKDKRAPGSKSQFHRNLSPEVQPPSPEGPGSATRPRINRILSDEDEAEVAQWLNRWLDHGFPLENQKQVSAFVRYFMHITNHPNKDVGVGDEFYESLFKRNGTVKDRVYAARQACKSAKLKNEDKKAKEERLSRFPAFLRHRQQVLEVQFKHIYVFGDTGFVTAISSEHQGLCIEASTRDDGDHRRITSAVICASYDNRFLSPYLISKTGTVNRNRMVYKTVSTSFAVKPWANTEFFLDWIDFVFEEETKPPRFRGHDAPARLLLVDGVRYGITPEIFMSCWKKDIYLLCIPHKGSTFFNPLECGVFSKMHKVYADDVVTRYREEKKAFVQTPEDMTSFILRLLDRDLLKGRLGKAWVKSHLYSEDEVALRKYVKGIPATPAPVSPAKTRTRSVAQHQVVQDQPMSPPRSSRQAEETRHTRGSTTDSGSTSDETPERQRPSKSSNRPSSMNGPRREPRNAPSSQSLASPSRAHGYTRNSEIPEQQSVETSDEDMSEEDDSDYEDFGNTASENEFPHDEDSVQAASPRNNVTSTSRESPLSHQRPSPVTSCYMSGEVAQNDARPVALSVEINSRASLQPNVDAYRPRDNQSADTDRLTDNTDNTWTGEGLQKAYKMQIRALSDPKTPQSQRRAYEQKLLALAPILTGFAPGTITALQALTKTCSTKSQSHSASPRPLTPQTNKKARVRKRKSDNQSGHLRTDRGPRQMNSRNQF</sequence>
<dbReference type="InterPro" id="IPR004875">
    <property type="entry name" value="DDE_SF_endonuclease_dom"/>
</dbReference>
<feature type="compositionally biased region" description="Polar residues" evidence="1">
    <location>
        <begin position="525"/>
        <end position="553"/>
    </location>
</feature>
<dbReference type="Pfam" id="PF03184">
    <property type="entry name" value="DDE_1"/>
    <property type="match status" value="1"/>
</dbReference>
<feature type="compositionally biased region" description="Polar residues" evidence="1">
    <location>
        <begin position="667"/>
        <end position="684"/>
    </location>
</feature>
<name>A0A1Q5UE82_9EURO</name>
<gene>
    <name evidence="3" type="ORF">PENSUB_3600</name>
</gene>
<feature type="compositionally biased region" description="Acidic residues" evidence="1">
    <location>
        <begin position="492"/>
        <end position="507"/>
    </location>
</feature>
<feature type="compositionally biased region" description="Basic and acidic residues" evidence="1">
    <location>
        <begin position="586"/>
        <end position="601"/>
    </location>
</feature>
<comment type="caution">
    <text evidence="3">The sequence shown here is derived from an EMBL/GenBank/DDBJ whole genome shotgun (WGS) entry which is preliminary data.</text>
</comment>
<accession>A0A1Q5UE82</accession>
<dbReference type="AlphaFoldDB" id="A0A1Q5UE82"/>
<feature type="compositionally biased region" description="Polar residues" evidence="1">
    <location>
        <begin position="444"/>
        <end position="454"/>
    </location>
</feature>
<feature type="compositionally biased region" description="Polar residues" evidence="1">
    <location>
        <begin position="395"/>
        <end position="414"/>
    </location>
</feature>
<dbReference type="OrthoDB" id="4357141at2759"/>
<dbReference type="GO" id="GO:0003676">
    <property type="term" value="F:nucleic acid binding"/>
    <property type="evidence" value="ECO:0007669"/>
    <property type="project" value="InterPro"/>
</dbReference>
<dbReference type="EMBL" id="MNBE01000310">
    <property type="protein sequence ID" value="OKP10780.1"/>
    <property type="molecule type" value="Genomic_DNA"/>
</dbReference>
<keyword evidence="4" id="KW-1185">Reference proteome</keyword>
<protein>
    <recommendedName>
        <fullName evidence="2">DDE-1 domain-containing protein</fullName>
    </recommendedName>
</protein>
<feature type="compositionally biased region" description="Low complexity" evidence="1">
    <location>
        <begin position="425"/>
        <end position="435"/>
    </location>
</feature>
<organism evidence="3 4">
    <name type="scientific">Penicillium subrubescens</name>
    <dbReference type="NCBI Taxonomy" id="1316194"/>
    <lineage>
        <taxon>Eukaryota</taxon>
        <taxon>Fungi</taxon>
        <taxon>Dikarya</taxon>
        <taxon>Ascomycota</taxon>
        <taxon>Pezizomycotina</taxon>
        <taxon>Eurotiomycetes</taxon>
        <taxon>Eurotiomycetidae</taxon>
        <taxon>Eurotiales</taxon>
        <taxon>Aspergillaceae</taxon>
        <taxon>Penicillium</taxon>
    </lineage>
</organism>
<feature type="compositionally biased region" description="Polar residues" evidence="1">
    <location>
        <begin position="479"/>
        <end position="488"/>
    </location>
</feature>
<feature type="domain" description="DDE-1" evidence="2">
    <location>
        <begin position="188"/>
        <end position="334"/>
    </location>
</feature>
<proteinExistence type="predicted"/>
<evidence type="ECO:0000259" key="2">
    <source>
        <dbReference type="Pfam" id="PF03184"/>
    </source>
</evidence>
<evidence type="ECO:0000313" key="4">
    <source>
        <dbReference type="Proteomes" id="UP000186955"/>
    </source>
</evidence>
<feature type="region of interest" description="Disordered" evidence="1">
    <location>
        <begin position="1"/>
        <end position="38"/>
    </location>
</feature>
<feature type="region of interest" description="Disordered" evidence="1">
    <location>
        <begin position="667"/>
        <end position="716"/>
    </location>
</feature>
<evidence type="ECO:0000256" key="1">
    <source>
        <dbReference type="SAM" id="MobiDB-lite"/>
    </source>
</evidence>
<dbReference type="Proteomes" id="UP000186955">
    <property type="component" value="Unassembled WGS sequence"/>
</dbReference>
<evidence type="ECO:0000313" key="3">
    <source>
        <dbReference type="EMBL" id="OKP10780.1"/>
    </source>
</evidence>
<feature type="region of interest" description="Disordered" evidence="1">
    <location>
        <begin position="381"/>
        <end position="553"/>
    </location>
</feature>
<feature type="region of interest" description="Disordered" evidence="1">
    <location>
        <begin position="580"/>
        <end position="608"/>
    </location>
</feature>
<reference evidence="3 4" key="1">
    <citation type="submission" date="2016-10" db="EMBL/GenBank/DDBJ databases">
        <title>Genome sequence of the ascomycete fungus Penicillium subrubescens.</title>
        <authorList>
            <person name="De Vries R.P."/>
            <person name="Peng M."/>
            <person name="Dilokpimol A."/>
            <person name="Hilden K."/>
            <person name="Makela M.R."/>
            <person name="Grigoriev I."/>
            <person name="Riley R."/>
            <person name="Granchi Z."/>
        </authorList>
    </citation>
    <scope>NUCLEOTIDE SEQUENCE [LARGE SCALE GENOMIC DNA]</scope>
    <source>
        <strain evidence="3 4">CBS 132785</strain>
    </source>
</reference>